<dbReference type="EMBL" id="CAJPWZ010002262">
    <property type="protein sequence ID" value="CAG2234706.1"/>
    <property type="molecule type" value="Genomic_DNA"/>
</dbReference>
<gene>
    <name evidence="1" type="ORF">MEDL_47305</name>
</gene>
<reference evidence="1" key="1">
    <citation type="submission" date="2021-03" db="EMBL/GenBank/DDBJ databases">
        <authorList>
            <person name="Bekaert M."/>
        </authorList>
    </citation>
    <scope>NUCLEOTIDE SEQUENCE</scope>
</reference>
<sequence>MDIDEMAINTHEYPSLDYQLNVCLVNLAMEITDENLHIMKYLLTVNGYKFVKFHVAGTERSSRSALEAIRAAASTYMNVPSYFVTVQGIQATNSYLITFMVPEHCIESLETLKHTEKQCLLSLGVDCLIIEGNTISLQGTNVNEKSAPGFQINLAQQYYFEKMPLSKTIRTVPTQRN</sequence>
<organism evidence="1 2">
    <name type="scientific">Mytilus edulis</name>
    <name type="common">Blue mussel</name>
    <dbReference type="NCBI Taxonomy" id="6550"/>
    <lineage>
        <taxon>Eukaryota</taxon>
        <taxon>Metazoa</taxon>
        <taxon>Spiralia</taxon>
        <taxon>Lophotrochozoa</taxon>
        <taxon>Mollusca</taxon>
        <taxon>Bivalvia</taxon>
        <taxon>Autobranchia</taxon>
        <taxon>Pteriomorphia</taxon>
        <taxon>Mytilida</taxon>
        <taxon>Mytiloidea</taxon>
        <taxon>Mytilidae</taxon>
        <taxon>Mytilinae</taxon>
        <taxon>Mytilus</taxon>
    </lineage>
</organism>
<proteinExistence type="predicted"/>
<evidence type="ECO:0000313" key="1">
    <source>
        <dbReference type="EMBL" id="CAG2234706.1"/>
    </source>
</evidence>
<dbReference type="Proteomes" id="UP000683360">
    <property type="component" value="Unassembled WGS sequence"/>
</dbReference>
<comment type="caution">
    <text evidence="1">The sequence shown here is derived from an EMBL/GenBank/DDBJ whole genome shotgun (WGS) entry which is preliminary data.</text>
</comment>
<accession>A0A8S3TTP5</accession>
<dbReference type="AlphaFoldDB" id="A0A8S3TTP5"/>
<evidence type="ECO:0000313" key="2">
    <source>
        <dbReference type="Proteomes" id="UP000683360"/>
    </source>
</evidence>
<protein>
    <submittedName>
        <fullName evidence="1">Uncharacterized protein</fullName>
    </submittedName>
</protein>
<name>A0A8S3TTP5_MYTED</name>
<dbReference type="OrthoDB" id="6160190at2759"/>
<keyword evidence="2" id="KW-1185">Reference proteome</keyword>